<keyword evidence="4" id="KW-0804">Transcription</keyword>
<name>A0A243RMU8_9ACTN</name>
<comment type="caution">
    <text evidence="6">The sequence shown here is derived from an EMBL/GenBank/DDBJ whole genome shotgun (WGS) entry which is preliminary data.</text>
</comment>
<evidence type="ECO:0000256" key="3">
    <source>
        <dbReference type="ARBA" id="ARBA00023125"/>
    </source>
</evidence>
<keyword evidence="2" id="KW-0805">Transcription regulation</keyword>
<evidence type="ECO:0000256" key="4">
    <source>
        <dbReference type="ARBA" id="ARBA00023163"/>
    </source>
</evidence>
<dbReference type="SUPFAM" id="SSF46785">
    <property type="entry name" value="Winged helix' DNA-binding domain"/>
    <property type="match status" value="1"/>
</dbReference>
<dbReference type="Pfam" id="PF00126">
    <property type="entry name" value="HTH_1"/>
    <property type="match status" value="1"/>
</dbReference>
<dbReference type="Pfam" id="PF03466">
    <property type="entry name" value="LysR_substrate"/>
    <property type="match status" value="1"/>
</dbReference>
<dbReference type="InterPro" id="IPR000847">
    <property type="entry name" value="LysR_HTH_N"/>
</dbReference>
<proteinExistence type="inferred from homology"/>
<dbReference type="InterPro" id="IPR005119">
    <property type="entry name" value="LysR_subst-bd"/>
</dbReference>
<comment type="similarity">
    <text evidence="1">Belongs to the LysR transcriptional regulatory family.</text>
</comment>
<dbReference type="AlphaFoldDB" id="A0A243RMU8"/>
<dbReference type="Gene3D" id="3.40.190.290">
    <property type="match status" value="1"/>
</dbReference>
<dbReference type="InterPro" id="IPR036388">
    <property type="entry name" value="WH-like_DNA-bd_sf"/>
</dbReference>
<evidence type="ECO:0000313" key="6">
    <source>
        <dbReference type="EMBL" id="OUC96254.1"/>
    </source>
</evidence>
<dbReference type="Proteomes" id="UP000194761">
    <property type="component" value="Unassembled WGS sequence"/>
</dbReference>
<dbReference type="GO" id="GO:0032993">
    <property type="term" value="C:protein-DNA complex"/>
    <property type="evidence" value="ECO:0007669"/>
    <property type="project" value="TreeGrafter"/>
</dbReference>
<protein>
    <submittedName>
        <fullName evidence="6">Transcriptional regulator</fullName>
    </submittedName>
</protein>
<accession>A0A243RMU8</accession>
<dbReference type="PROSITE" id="PS50931">
    <property type="entry name" value="HTH_LYSR"/>
    <property type="match status" value="1"/>
</dbReference>
<dbReference type="PRINTS" id="PR00039">
    <property type="entry name" value="HTHLYSR"/>
</dbReference>
<dbReference type="SUPFAM" id="SSF53850">
    <property type="entry name" value="Periplasmic binding protein-like II"/>
    <property type="match status" value="1"/>
</dbReference>
<evidence type="ECO:0000256" key="2">
    <source>
        <dbReference type="ARBA" id="ARBA00023015"/>
    </source>
</evidence>
<keyword evidence="7" id="KW-1185">Reference proteome</keyword>
<dbReference type="PANTHER" id="PTHR30346">
    <property type="entry name" value="TRANSCRIPTIONAL DUAL REGULATOR HCAR-RELATED"/>
    <property type="match status" value="1"/>
</dbReference>
<dbReference type="GO" id="GO:0003677">
    <property type="term" value="F:DNA binding"/>
    <property type="evidence" value="ECO:0007669"/>
    <property type="project" value="UniProtKB-KW"/>
</dbReference>
<evidence type="ECO:0000313" key="7">
    <source>
        <dbReference type="Proteomes" id="UP000194761"/>
    </source>
</evidence>
<feature type="domain" description="HTH lysR-type" evidence="5">
    <location>
        <begin position="1"/>
        <end position="60"/>
    </location>
</feature>
<reference evidence="6 7" key="1">
    <citation type="submission" date="2017-05" db="EMBL/GenBank/DDBJ databases">
        <title>Biotechnological potential of actinobacteria isolated from South African environments.</title>
        <authorList>
            <person name="Le Roes-Hill M."/>
            <person name="Prins A."/>
            <person name="Durrell K.A."/>
        </authorList>
    </citation>
    <scope>NUCLEOTIDE SEQUENCE [LARGE SCALE GENOMIC DNA]</scope>
    <source>
        <strain evidence="6">M26</strain>
    </source>
</reference>
<dbReference type="Gene3D" id="1.10.10.10">
    <property type="entry name" value="Winged helix-like DNA-binding domain superfamily/Winged helix DNA-binding domain"/>
    <property type="match status" value="1"/>
</dbReference>
<keyword evidence="3" id="KW-0238">DNA-binding</keyword>
<dbReference type="EMBL" id="NGFP01000062">
    <property type="protein sequence ID" value="OUC96254.1"/>
    <property type="molecule type" value="Genomic_DNA"/>
</dbReference>
<sequence length="321" mass="34913">MDLEVRHLRVIHAIAEYGSISKAASSLGLSQPSLAGQLQRIERMFGGRLFERVHEGSRPTPLGLWLLDRSGSLLHAFGALQRDARHRVERGAVRPVIRVGCGNTSIAGHVSNCLYDLAPGADIAIRTEEGMDVLPALLAAGRLELAVLGDYPGYELVPPPGVVYEVPATEPIFVGVAASHPLARCEEIELADLAGEEWAMPTQVEFGYREHFWAACRERGFAPRLSFSLNANLAYDLIRAGRCVAMFQATFPGRAGIAVRPLVDTPLVFRHVVGWTQYGPLAETAVSLVSSVMRAYWSEALQVPGYAAWIKRNGQPLPSPA</sequence>
<organism evidence="6 7">
    <name type="scientific">Streptosporangium minutum</name>
    <dbReference type="NCBI Taxonomy" id="569862"/>
    <lineage>
        <taxon>Bacteria</taxon>
        <taxon>Bacillati</taxon>
        <taxon>Actinomycetota</taxon>
        <taxon>Actinomycetes</taxon>
        <taxon>Streptosporangiales</taxon>
        <taxon>Streptosporangiaceae</taxon>
        <taxon>Streptosporangium</taxon>
    </lineage>
</organism>
<evidence type="ECO:0000256" key="1">
    <source>
        <dbReference type="ARBA" id="ARBA00009437"/>
    </source>
</evidence>
<dbReference type="RefSeq" id="WP_086572755.1">
    <property type="nucleotide sequence ID" value="NZ_NGFP01000062.1"/>
</dbReference>
<evidence type="ECO:0000259" key="5">
    <source>
        <dbReference type="PROSITE" id="PS50931"/>
    </source>
</evidence>
<dbReference type="GO" id="GO:0003700">
    <property type="term" value="F:DNA-binding transcription factor activity"/>
    <property type="evidence" value="ECO:0007669"/>
    <property type="project" value="InterPro"/>
</dbReference>
<gene>
    <name evidence="6" type="ORF">CA984_15740</name>
</gene>
<dbReference type="PANTHER" id="PTHR30346:SF30">
    <property type="entry name" value="SMALL NEUTRAL PROTEASE REGULATORY PROTEIN"/>
    <property type="match status" value="1"/>
</dbReference>
<dbReference type="InterPro" id="IPR036390">
    <property type="entry name" value="WH_DNA-bd_sf"/>
</dbReference>